<accession>A0A517T4U7</accession>
<organism evidence="4 5">
    <name type="scientific">Calycomorphotria hydatis</name>
    <dbReference type="NCBI Taxonomy" id="2528027"/>
    <lineage>
        <taxon>Bacteria</taxon>
        <taxon>Pseudomonadati</taxon>
        <taxon>Planctomycetota</taxon>
        <taxon>Planctomycetia</taxon>
        <taxon>Planctomycetales</taxon>
        <taxon>Planctomycetaceae</taxon>
        <taxon>Calycomorphotria</taxon>
    </lineage>
</organism>
<evidence type="ECO:0000256" key="2">
    <source>
        <dbReference type="SAM" id="SignalP"/>
    </source>
</evidence>
<gene>
    <name evidence="4" type="ORF">V22_06180</name>
</gene>
<evidence type="ECO:0000313" key="5">
    <source>
        <dbReference type="Proteomes" id="UP000319976"/>
    </source>
</evidence>
<dbReference type="Proteomes" id="UP000319976">
    <property type="component" value="Chromosome"/>
</dbReference>
<sequence length="203" mass="21308" precursor="true">MQIKNLSFMACCIASFYVLMSSAQAALIVELEGTTGDSVIDILISGSVSASSNTSTSGYSLESSTDDFIQTFIGSSPITSGSLSIDSQSTSTSSIIDDIFLDIFSDEIRLRFPSSVSFLAGEVFDFSGSAQFTLASGTFDSVFNLGTFNNVSPTFSPFVGNGGTIIISERSEAIVPEPTSIALAGLGVMGLFVAARRRQKCQS</sequence>
<name>A0A517T4U7_9PLAN</name>
<evidence type="ECO:0000313" key="4">
    <source>
        <dbReference type="EMBL" id="QDT63397.1"/>
    </source>
</evidence>
<dbReference type="AlphaFoldDB" id="A0A517T4U7"/>
<reference evidence="4 5" key="1">
    <citation type="submission" date="2019-02" db="EMBL/GenBank/DDBJ databases">
        <title>Deep-cultivation of Planctomycetes and their phenomic and genomic characterization uncovers novel biology.</title>
        <authorList>
            <person name="Wiegand S."/>
            <person name="Jogler M."/>
            <person name="Boedeker C."/>
            <person name="Pinto D."/>
            <person name="Vollmers J."/>
            <person name="Rivas-Marin E."/>
            <person name="Kohn T."/>
            <person name="Peeters S.H."/>
            <person name="Heuer A."/>
            <person name="Rast P."/>
            <person name="Oberbeckmann S."/>
            <person name="Bunk B."/>
            <person name="Jeske O."/>
            <person name="Meyerdierks A."/>
            <person name="Storesund J.E."/>
            <person name="Kallscheuer N."/>
            <person name="Luecker S."/>
            <person name="Lage O.M."/>
            <person name="Pohl T."/>
            <person name="Merkel B.J."/>
            <person name="Hornburger P."/>
            <person name="Mueller R.-W."/>
            <person name="Bruemmer F."/>
            <person name="Labrenz M."/>
            <person name="Spormann A.M."/>
            <person name="Op den Camp H."/>
            <person name="Overmann J."/>
            <person name="Amann R."/>
            <person name="Jetten M.S.M."/>
            <person name="Mascher T."/>
            <person name="Medema M.H."/>
            <person name="Devos D.P."/>
            <person name="Kaster A.-K."/>
            <person name="Ovreas L."/>
            <person name="Rohde M."/>
            <person name="Galperin M.Y."/>
            <person name="Jogler C."/>
        </authorList>
    </citation>
    <scope>NUCLEOTIDE SEQUENCE [LARGE SCALE GENOMIC DNA]</scope>
    <source>
        <strain evidence="4 5">V22</strain>
    </source>
</reference>
<keyword evidence="5" id="KW-1185">Reference proteome</keyword>
<evidence type="ECO:0000256" key="1">
    <source>
        <dbReference type="SAM" id="Phobius"/>
    </source>
</evidence>
<dbReference type="OrthoDB" id="273333at2"/>
<feature type="chain" id="PRO_5021940552" evidence="2">
    <location>
        <begin position="26"/>
        <end position="203"/>
    </location>
</feature>
<evidence type="ECO:0000259" key="3">
    <source>
        <dbReference type="Pfam" id="PF07589"/>
    </source>
</evidence>
<proteinExistence type="predicted"/>
<feature type="signal peptide" evidence="2">
    <location>
        <begin position="1"/>
        <end position="25"/>
    </location>
</feature>
<keyword evidence="1" id="KW-0812">Transmembrane</keyword>
<protein>
    <submittedName>
        <fullName evidence="4">PEP-CTERM motif protein</fullName>
    </submittedName>
</protein>
<dbReference type="InterPro" id="IPR013424">
    <property type="entry name" value="Ice-binding_C"/>
</dbReference>
<dbReference type="Pfam" id="PF07589">
    <property type="entry name" value="PEP-CTERM"/>
    <property type="match status" value="1"/>
</dbReference>
<dbReference type="RefSeq" id="WP_145259685.1">
    <property type="nucleotide sequence ID" value="NZ_CP036316.1"/>
</dbReference>
<keyword evidence="1" id="KW-1133">Transmembrane helix</keyword>
<dbReference type="EMBL" id="CP036316">
    <property type="protein sequence ID" value="QDT63397.1"/>
    <property type="molecule type" value="Genomic_DNA"/>
</dbReference>
<dbReference type="NCBIfam" id="TIGR02595">
    <property type="entry name" value="PEP_CTERM"/>
    <property type="match status" value="1"/>
</dbReference>
<dbReference type="KEGG" id="chya:V22_06180"/>
<keyword evidence="1" id="KW-0472">Membrane</keyword>
<feature type="domain" description="Ice-binding protein C-terminal" evidence="3">
    <location>
        <begin position="175"/>
        <end position="198"/>
    </location>
</feature>
<keyword evidence="2" id="KW-0732">Signal</keyword>
<feature type="transmembrane region" description="Helical" evidence="1">
    <location>
        <begin position="178"/>
        <end position="195"/>
    </location>
</feature>